<dbReference type="EMBL" id="CP027669">
    <property type="protein sequence ID" value="AVO41326.1"/>
    <property type="molecule type" value="Genomic_DNA"/>
</dbReference>
<sequence length="240" mass="25761">MLRSLVLLLLLANGGYYAWSQGLLQPWGFAPHEQAEPQRLQQQIRPELLRVLTDDAGKAQRSTPAPASPRPAEPVAHAEPVAAAEPDAAAAAKGECLQAGLFDAAQADALRHAAAALPAGSWRLENATLPGRWMVYMGRFADADQLARKRSELRELGVSFDRPNAALEPGLSLGRFSTEEAAQRGLTQLNAKGVRSARVVQERLDMPGFVLRLPQADAALRAQVLALRGALAGKELRPCA</sequence>
<reference evidence="3 4" key="1">
    <citation type="submission" date="2018-03" db="EMBL/GenBank/DDBJ databases">
        <title>Genome sequencing of Simplicispira sp.</title>
        <authorList>
            <person name="Kim S.-J."/>
            <person name="Heo J."/>
            <person name="Kwon S.-W."/>
        </authorList>
    </citation>
    <scope>NUCLEOTIDE SEQUENCE [LARGE SCALE GENOMIC DNA]</scope>
    <source>
        <strain evidence="3 4">SC1-8</strain>
    </source>
</reference>
<evidence type="ECO:0000313" key="4">
    <source>
        <dbReference type="Proteomes" id="UP000239326"/>
    </source>
</evidence>
<evidence type="ECO:0000256" key="1">
    <source>
        <dbReference type="SAM" id="MobiDB-lite"/>
    </source>
</evidence>
<organism evidence="3 4">
    <name type="scientific">Simplicispira suum</name>
    <dbReference type="NCBI Taxonomy" id="2109915"/>
    <lineage>
        <taxon>Bacteria</taxon>
        <taxon>Pseudomonadati</taxon>
        <taxon>Pseudomonadota</taxon>
        <taxon>Betaproteobacteria</taxon>
        <taxon>Burkholderiales</taxon>
        <taxon>Comamonadaceae</taxon>
        <taxon>Simplicispira</taxon>
    </lineage>
</organism>
<feature type="region of interest" description="Disordered" evidence="1">
    <location>
        <begin position="55"/>
        <end position="81"/>
    </location>
</feature>
<protein>
    <submittedName>
        <fullName evidence="3">Sporulation protein</fullName>
    </submittedName>
</protein>
<dbReference type="RefSeq" id="WP_106446303.1">
    <property type="nucleotide sequence ID" value="NZ_CP027669.1"/>
</dbReference>
<evidence type="ECO:0000259" key="2">
    <source>
        <dbReference type="PROSITE" id="PS51724"/>
    </source>
</evidence>
<accession>A0A2S0MZL6</accession>
<keyword evidence="4" id="KW-1185">Reference proteome</keyword>
<dbReference type="InterPro" id="IPR036680">
    <property type="entry name" value="SPOR-like_sf"/>
</dbReference>
<dbReference type="AlphaFoldDB" id="A0A2S0MZL6"/>
<dbReference type="SUPFAM" id="SSF110997">
    <property type="entry name" value="Sporulation related repeat"/>
    <property type="match status" value="1"/>
</dbReference>
<dbReference type="Proteomes" id="UP000239326">
    <property type="component" value="Chromosome"/>
</dbReference>
<dbReference type="OrthoDB" id="9153162at2"/>
<feature type="domain" description="SPOR" evidence="2">
    <location>
        <begin position="127"/>
        <end position="202"/>
    </location>
</feature>
<dbReference type="InterPro" id="IPR007730">
    <property type="entry name" value="SPOR-like_dom"/>
</dbReference>
<name>A0A2S0MZL6_9BURK</name>
<gene>
    <name evidence="3" type="ORF">C6571_08505</name>
</gene>
<dbReference type="PROSITE" id="PS51724">
    <property type="entry name" value="SPOR"/>
    <property type="match status" value="1"/>
</dbReference>
<evidence type="ECO:0000313" key="3">
    <source>
        <dbReference type="EMBL" id="AVO41326.1"/>
    </source>
</evidence>
<dbReference type="GO" id="GO:0042834">
    <property type="term" value="F:peptidoglycan binding"/>
    <property type="evidence" value="ECO:0007669"/>
    <property type="project" value="InterPro"/>
</dbReference>
<dbReference type="KEGG" id="simp:C6571_08505"/>
<proteinExistence type="predicted"/>